<dbReference type="PANTHER" id="PTHR43847:SF1">
    <property type="entry name" value="BLL3993 PROTEIN"/>
    <property type="match status" value="1"/>
</dbReference>
<dbReference type="Proteomes" id="UP000317332">
    <property type="component" value="Unassembled WGS sequence"/>
</dbReference>
<gene>
    <name evidence="6" type="ORF">FJ651_13860</name>
</gene>
<organism evidence="6 7">
    <name type="scientific">Paucihalobacter ruber</name>
    <dbReference type="NCBI Taxonomy" id="2567861"/>
    <lineage>
        <taxon>Bacteria</taxon>
        <taxon>Pseudomonadati</taxon>
        <taxon>Bacteroidota</taxon>
        <taxon>Flavobacteriia</taxon>
        <taxon>Flavobacteriales</taxon>
        <taxon>Flavobacteriaceae</taxon>
        <taxon>Paucihalobacter</taxon>
    </lineage>
</organism>
<keyword evidence="3 5" id="KW-1133">Transmembrane helix</keyword>
<dbReference type="EMBL" id="VHIQ01000007">
    <property type="protein sequence ID" value="TPV31898.1"/>
    <property type="molecule type" value="Genomic_DNA"/>
</dbReference>
<dbReference type="InterPro" id="IPR007318">
    <property type="entry name" value="Phopholipid_MeTrfase"/>
</dbReference>
<comment type="caution">
    <text evidence="6">The sequence shown here is derived from an EMBL/GenBank/DDBJ whole genome shotgun (WGS) entry which is preliminary data.</text>
</comment>
<reference evidence="6 7" key="1">
    <citation type="submission" date="2019-06" db="EMBL/GenBank/DDBJ databases">
        <title>Flavobacteriaceae Paucihalobacterium erythroidium CWB-1, complete genome.</title>
        <authorList>
            <person name="Wu S."/>
        </authorList>
    </citation>
    <scope>NUCLEOTIDE SEQUENCE [LARGE SCALE GENOMIC DNA]</scope>
    <source>
        <strain evidence="6 7">CWB-1</strain>
    </source>
</reference>
<dbReference type="InterPro" id="IPR052527">
    <property type="entry name" value="Metal_cation-efflux_comp"/>
</dbReference>
<evidence type="ECO:0000313" key="7">
    <source>
        <dbReference type="Proteomes" id="UP000317332"/>
    </source>
</evidence>
<evidence type="ECO:0000313" key="6">
    <source>
        <dbReference type="EMBL" id="TPV31898.1"/>
    </source>
</evidence>
<protein>
    <submittedName>
        <fullName evidence="6">Isoprenylcysteine carboxylmethyltransferase family protein</fullName>
    </submittedName>
</protein>
<dbReference type="GO" id="GO:0032259">
    <property type="term" value="P:methylation"/>
    <property type="evidence" value="ECO:0007669"/>
    <property type="project" value="UniProtKB-KW"/>
</dbReference>
<name>A0A506PEG6_9FLAO</name>
<dbReference type="GO" id="GO:0008168">
    <property type="term" value="F:methyltransferase activity"/>
    <property type="evidence" value="ECO:0007669"/>
    <property type="project" value="UniProtKB-KW"/>
</dbReference>
<dbReference type="AlphaFoldDB" id="A0A506PEG6"/>
<evidence type="ECO:0000256" key="2">
    <source>
        <dbReference type="ARBA" id="ARBA00022692"/>
    </source>
</evidence>
<keyword evidence="6" id="KW-0489">Methyltransferase</keyword>
<sequence>MKLSIKDYILVLLQAVLFVMFLFDFNWLDVTIPEWIKNVAIVFFGLGLLITMVALLQLNKNLSPFPTPKSNSALIKNGLYKYIRHPIYTGLLFLFFGYTVYSESIYRLIVSILLLALFHVKSRYEEQKLKERFVEYESYRTNTGRFLPRF</sequence>
<keyword evidence="6" id="KW-0808">Transferase</keyword>
<keyword evidence="4 5" id="KW-0472">Membrane</keyword>
<feature type="transmembrane region" description="Helical" evidence="5">
    <location>
        <begin position="7"/>
        <end position="27"/>
    </location>
</feature>
<feature type="transmembrane region" description="Helical" evidence="5">
    <location>
        <begin position="104"/>
        <end position="120"/>
    </location>
</feature>
<keyword evidence="2 5" id="KW-0812">Transmembrane</keyword>
<evidence type="ECO:0000256" key="1">
    <source>
        <dbReference type="ARBA" id="ARBA00004127"/>
    </source>
</evidence>
<dbReference type="Pfam" id="PF04191">
    <property type="entry name" value="PEMT"/>
    <property type="match status" value="1"/>
</dbReference>
<accession>A0A506PEG6</accession>
<dbReference type="PANTHER" id="PTHR43847">
    <property type="entry name" value="BLL3993 PROTEIN"/>
    <property type="match status" value="1"/>
</dbReference>
<keyword evidence="7" id="KW-1185">Reference proteome</keyword>
<evidence type="ECO:0000256" key="4">
    <source>
        <dbReference type="ARBA" id="ARBA00023136"/>
    </source>
</evidence>
<feature type="transmembrane region" description="Helical" evidence="5">
    <location>
        <begin position="39"/>
        <end position="58"/>
    </location>
</feature>
<dbReference type="Gene3D" id="1.20.120.1630">
    <property type="match status" value="1"/>
</dbReference>
<dbReference type="GO" id="GO:0012505">
    <property type="term" value="C:endomembrane system"/>
    <property type="evidence" value="ECO:0007669"/>
    <property type="project" value="UniProtKB-SubCell"/>
</dbReference>
<comment type="subcellular location">
    <subcellularLocation>
        <location evidence="1">Endomembrane system</location>
        <topology evidence="1">Multi-pass membrane protein</topology>
    </subcellularLocation>
</comment>
<evidence type="ECO:0000256" key="3">
    <source>
        <dbReference type="ARBA" id="ARBA00022989"/>
    </source>
</evidence>
<proteinExistence type="predicted"/>
<evidence type="ECO:0000256" key="5">
    <source>
        <dbReference type="SAM" id="Phobius"/>
    </source>
</evidence>
<dbReference type="RefSeq" id="WP_140991139.1">
    <property type="nucleotide sequence ID" value="NZ_VHIQ01000007.1"/>
</dbReference>
<dbReference type="OrthoDB" id="9809773at2"/>